<evidence type="ECO:0000313" key="2">
    <source>
        <dbReference type="Proteomes" id="UP000237105"/>
    </source>
</evidence>
<keyword evidence="2" id="KW-1185">Reference proteome</keyword>
<gene>
    <name evidence="1" type="ORF">PanWU01x14_293540</name>
</gene>
<evidence type="ECO:0000313" key="1">
    <source>
        <dbReference type="EMBL" id="PON40912.1"/>
    </source>
</evidence>
<protein>
    <submittedName>
        <fullName evidence="1">Uncharacterized protein</fullName>
    </submittedName>
</protein>
<sequence length="54" mass="5852">MDAPNKVVLGWVQISLRKGSLRELGAGMCRSSDVISPELRDQASSNYPQFNSAA</sequence>
<accession>A0A2P5AWH8</accession>
<dbReference type="AlphaFoldDB" id="A0A2P5AWH8"/>
<comment type="caution">
    <text evidence="1">The sequence shown here is derived from an EMBL/GenBank/DDBJ whole genome shotgun (WGS) entry which is preliminary data.</text>
</comment>
<reference evidence="2" key="1">
    <citation type="submission" date="2016-06" db="EMBL/GenBank/DDBJ databases">
        <title>Parallel loss of symbiosis genes in relatives of nitrogen-fixing non-legume Parasponia.</title>
        <authorList>
            <person name="Van Velzen R."/>
            <person name="Holmer R."/>
            <person name="Bu F."/>
            <person name="Rutten L."/>
            <person name="Van Zeijl A."/>
            <person name="Liu W."/>
            <person name="Santuari L."/>
            <person name="Cao Q."/>
            <person name="Sharma T."/>
            <person name="Shen D."/>
            <person name="Roswanjaya Y."/>
            <person name="Wardhani T."/>
            <person name="Kalhor M.S."/>
            <person name="Jansen J."/>
            <person name="Van den Hoogen J."/>
            <person name="Gungor B."/>
            <person name="Hartog M."/>
            <person name="Hontelez J."/>
            <person name="Verver J."/>
            <person name="Yang W.-C."/>
            <person name="Schijlen E."/>
            <person name="Repin R."/>
            <person name="Schilthuizen M."/>
            <person name="Schranz E."/>
            <person name="Heidstra R."/>
            <person name="Miyata K."/>
            <person name="Fedorova E."/>
            <person name="Kohlen W."/>
            <person name="Bisseling T."/>
            <person name="Smit S."/>
            <person name="Geurts R."/>
        </authorList>
    </citation>
    <scope>NUCLEOTIDE SEQUENCE [LARGE SCALE GENOMIC DNA]</scope>
    <source>
        <strain evidence="2">cv. WU1-14</strain>
    </source>
</reference>
<proteinExistence type="predicted"/>
<feature type="non-terminal residue" evidence="1">
    <location>
        <position position="54"/>
    </location>
</feature>
<name>A0A2P5AWH8_PARAD</name>
<dbReference type="Proteomes" id="UP000237105">
    <property type="component" value="Unassembled WGS sequence"/>
</dbReference>
<dbReference type="EMBL" id="JXTB01000429">
    <property type="protein sequence ID" value="PON40912.1"/>
    <property type="molecule type" value="Genomic_DNA"/>
</dbReference>
<organism evidence="1 2">
    <name type="scientific">Parasponia andersonii</name>
    <name type="common">Sponia andersonii</name>
    <dbReference type="NCBI Taxonomy" id="3476"/>
    <lineage>
        <taxon>Eukaryota</taxon>
        <taxon>Viridiplantae</taxon>
        <taxon>Streptophyta</taxon>
        <taxon>Embryophyta</taxon>
        <taxon>Tracheophyta</taxon>
        <taxon>Spermatophyta</taxon>
        <taxon>Magnoliopsida</taxon>
        <taxon>eudicotyledons</taxon>
        <taxon>Gunneridae</taxon>
        <taxon>Pentapetalae</taxon>
        <taxon>rosids</taxon>
        <taxon>fabids</taxon>
        <taxon>Rosales</taxon>
        <taxon>Cannabaceae</taxon>
        <taxon>Parasponia</taxon>
    </lineage>
</organism>